<accession>A0A6N7WW05</accession>
<evidence type="ECO:0000313" key="5">
    <source>
        <dbReference type="Proteomes" id="UP000434342"/>
    </source>
</evidence>
<evidence type="ECO:0000259" key="3">
    <source>
        <dbReference type="Pfam" id="PF13360"/>
    </source>
</evidence>
<dbReference type="InterPro" id="IPR015943">
    <property type="entry name" value="WD40/YVTN_repeat-like_dom_sf"/>
</dbReference>
<proteinExistence type="predicted"/>
<keyword evidence="1" id="KW-0812">Transmembrane</keyword>
<dbReference type="InterPro" id="IPR035897">
    <property type="entry name" value="Toll_tir_struct_dom_sf"/>
</dbReference>
<dbReference type="SUPFAM" id="SSF52200">
    <property type="entry name" value="Toll/Interleukin receptor TIR domain"/>
    <property type="match status" value="1"/>
</dbReference>
<sequence>MYRYKAFISYRHNRRDKRVAARIQSAIEHASPPRGDGGRDEDGTAPARYVVFRDETELSLSCDLDASLKAALDQSEYLIVVCSEETRKSPWVLAEINHFLATRDLKHVLTVLVSGDPEEVIPEALLADQGHDGRGARAHSPLSANLTDGSGRYRPASFRREAVRILATLSQVSFDSLWQRERRYRARRIAVASGAAAAILLVVAVASIHAALTMASQRRSIQEHDAATAASNARLQLDALDLREASASAIESLELDPDGPASARAERTLAEATGAYGDDMTFELLADLPADVVRMVPTSDGRRLVVVDAEDVVRCLDAATGDVLWESHDLAHELASLSPGADEYLDLYLSQDGSVLALCCTGDRNFSEGIDMGTGERVWSNTWFYPRTSLPGSSFDASYAADSLLFAEADEGTSQLVLHLIDVETGRERHTFETGVPAGPLVRYAEGHASCQVAWDQGQGRFLVAALTEGEGAGGAGAKRWYLASGTPDGACSGPLPTGLPGQDEILDLAIAGNAGPEGDSSPFLVLHGRWGSTLTLTALGQDGSTSAERSLDDTDPWEEGMYARVIPVRDGGSAVAVGDTVALVSDDMRLYDADSCGDQVIAASRVRDLVDYVMAFTEAGRLLIAPLPSDEELADGSDLVNDRLEVYSLYTLLGEKPSFAGCAPGTFPDGCLPVLMSAPSGEGGYVCLVPDEDHSRLFRTTVAKSRAAREILATDSSPAAAGWSRDGSLILTVDGDGRLGAFDASSLEAVAGGGRQATLSERVGPGFVTAPENGAGSLVLTGPYSFARFADDGTGTYAKEERSSYTTFVEGRDGSIRHLYVAAHGDGSTFDVEVFEDGSLVRTIPDLEGRPATGGVGGTSLCAAGRSGWLVVGLHPGEGDPTIRSFLAVDLDTGESHTIPTDLDVSPTRGIAVADGAAEFSVVTNDGRVVSYDIESGRQTRGIEYPHGAKSVVAAAYCDDDARLLLLTEKDLAVCDLETNEVMSTDELDLEDAFHPRTIRVEPSADGSRVYALVRNAGVGTGTLLVLDRDTMGVAAVVEDVVDFDAEGRRLLRLTTSLGLDGISRLMEYPIYTREELVDLGREASGR</sequence>
<evidence type="ECO:0000256" key="1">
    <source>
        <dbReference type="SAM" id="Phobius"/>
    </source>
</evidence>
<dbReference type="InterPro" id="IPR011047">
    <property type="entry name" value="Quinoprotein_ADH-like_sf"/>
</dbReference>
<protein>
    <submittedName>
        <fullName evidence="4">PQQ-binding-like beta-propeller repeat protein</fullName>
    </submittedName>
</protein>
<dbReference type="Pfam" id="PF13360">
    <property type="entry name" value="PQQ_2"/>
    <property type="match status" value="1"/>
</dbReference>
<dbReference type="EMBL" id="VUND01000002">
    <property type="protein sequence ID" value="MST60790.1"/>
    <property type="molecule type" value="Genomic_DNA"/>
</dbReference>
<keyword evidence="1" id="KW-0472">Membrane</keyword>
<comment type="caution">
    <text evidence="4">The sequence shown here is derived from an EMBL/GenBank/DDBJ whole genome shotgun (WGS) entry which is preliminary data.</text>
</comment>
<dbReference type="Gene3D" id="3.40.50.10140">
    <property type="entry name" value="Toll/interleukin-1 receptor homology (TIR) domain"/>
    <property type="match status" value="1"/>
</dbReference>
<name>A0A6N7WW05_9ACTN</name>
<gene>
    <name evidence="4" type="ORF">FYJ69_07680</name>
</gene>
<feature type="domain" description="Thoeris protein ThsB TIR-like" evidence="2">
    <location>
        <begin position="7"/>
        <end position="115"/>
    </location>
</feature>
<dbReference type="InterPro" id="IPR015032">
    <property type="entry name" value="ThsB__TIR-like_domain"/>
</dbReference>
<keyword evidence="1" id="KW-1133">Transmembrane helix</keyword>
<dbReference type="Pfam" id="PF08937">
    <property type="entry name" value="ThsB_TIR"/>
    <property type="match status" value="1"/>
</dbReference>
<dbReference type="RefSeq" id="WP_154541559.1">
    <property type="nucleotide sequence ID" value="NZ_VUND01000002.1"/>
</dbReference>
<organism evidence="4 5">
    <name type="scientific">Parafannyhessea umbonata</name>
    <dbReference type="NCBI Taxonomy" id="604330"/>
    <lineage>
        <taxon>Bacteria</taxon>
        <taxon>Bacillati</taxon>
        <taxon>Actinomycetota</taxon>
        <taxon>Coriobacteriia</taxon>
        <taxon>Coriobacteriales</taxon>
        <taxon>Atopobiaceae</taxon>
        <taxon>Parafannyhessea</taxon>
    </lineage>
</organism>
<dbReference type="InterPro" id="IPR002372">
    <property type="entry name" value="PQQ_rpt_dom"/>
</dbReference>
<feature type="domain" description="Pyrrolo-quinoline quinone repeat" evidence="3">
    <location>
        <begin position="290"/>
        <end position="379"/>
    </location>
</feature>
<dbReference type="SUPFAM" id="SSF50998">
    <property type="entry name" value="Quinoprotein alcohol dehydrogenase-like"/>
    <property type="match status" value="1"/>
</dbReference>
<dbReference type="Proteomes" id="UP000434342">
    <property type="component" value="Unassembled WGS sequence"/>
</dbReference>
<reference evidence="4 5" key="1">
    <citation type="submission" date="2019-08" db="EMBL/GenBank/DDBJ databases">
        <title>In-depth cultivation of the pig gut microbiome towards novel bacterial diversity and tailored functional studies.</title>
        <authorList>
            <person name="Wylensek D."/>
            <person name="Hitch T.C.A."/>
            <person name="Clavel T."/>
        </authorList>
    </citation>
    <scope>NUCLEOTIDE SEQUENCE [LARGE SCALE GENOMIC DNA]</scope>
    <source>
        <strain evidence="4 5">WB01_CNA04</strain>
    </source>
</reference>
<dbReference type="AlphaFoldDB" id="A0A6N7WW05"/>
<evidence type="ECO:0000313" key="4">
    <source>
        <dbReference type="EMBL" id="MST60790.1"/>
    </source>
</evidence>
<dbReference type="Gene3D" id="2.130.10.10">
    <property type="entry name" value="YVTN repeat-like/Quinoprotein amine dehydrogenase"/>
    <property type="match status" value="2"/>
</dbReference>
<evidence type="ECO:0000259" key="2">
    <source>
        <dbReference type="Pfam" id="PF08937"/>
    </source>
</evidence>
<feature type="transmembrane region" description="Helical" evidence="1">
    <location>
        <begin position="189"/>
        <end position="212"/>
    </location>
</feature>